<evidence type="ECO:0000259" key="7">
    <source>
        <dbReference type="Pfam" id="PF00294"/>
    </source>
</evidence>
<dbReference type="InterPro" id="IPR004821">
    <property type="entry name" value="Cyt_trans-like"/>
</dbReference>
<dbReference type="Gene3D" id="3.40.50.620">
    <property type="entry name" value="HUPs"/>
    <property type="match status" value="1"/>
</dbReference>
<gene>
    <name evidence="9" type="ORF">A2310_07740</name>
</gene>
<dbReference type="Pfam" id="PF01467">
    <property type="entry name" value="CTP_transf_like"/>
    <property type="match status" value="1"/>
</dbReference>
<sequence>MEKIYKKIKKLDELACEIKNLKKQGKKVVHCHGVFDLIHPGHIRHLASAKKEGDILVVTITADEYVRKGPGRPIFNENLRAETLAAMENVDYVAINDAPTAVNCIKMLMPSVYVKGQDYIQKDKDVTGKINDEEEAILSVGGGIVFTDDITFSSSKLINEHLEVFPDAVRKYLKKISEKHSIDSIIKSINSVKNLKVLVIGDAIIDQYHYCETMGTSLKGQIVVTKSVSEEFFAGGVFATANNVAALCGKVDLVTVLGDKDNNQQFIDSHLSTNITAKYFYRADSPTTVKRRFVDSGNNKKMFEICLMNDFPISSNLENDVLGYLEEKIANYDLVIVSDFGHGFLNKRLIAFICKNSKFLAVNVQTNSANTGFNLTSKYPRADYVSIDEPEIRLAMHEKHMSLDEVMEMLLQKFDYKNLIVTRGKQGSLFYSKETDFIEAPALASKVIDTVGAGDAFFAYTAPLIAAGIAPEVVSFAGNAVGALAVQIVCNRNPVDVVDLLKFITRLLK</sequence>
<dbReference type="NCBIfam" id="TIGR00125">
    <property type="entry name" value="cyt_tran_rel"/>
    <property type="match status" value="1"/>
</dbReference>
<evidence type="ECO:0008006" key="11">
    <source>
        <dbReference type="Google" id="ProtNLM"/>
    </source>
</evidence>
<protein>
    <recommendedName>
        <fullName evidence="11">Cytidyltransferase</fullName>
    </recommendedName>
</protein>
<dbReference type="GO" id="GO:0016773">
    <property type="term" value="F:phosphotransferase activity, alcohol group as acceptor"/>
    <property type="evidence" value="ECO:0007669"/>
    <property type="project" value="InterPro"/>
</dbReference>
<reference evidence="9 10" key="1">
    <citation type="journal article" date="2016" name="Nat. Commun.">
        <title>Thousands of microbial genomes shed light on interconnected biogeochemical processes in an aquifer system.</title>
        <authorList>
            <person name="Anantharaman K."/>
            <person name="Brown C.T."/>
            <person name="Hug L.A."/>
            <person name="Sharon I."/>
            <person name="Castelle C.J."/>
            <person name="Probst A.J."/>
            <person name="Thomas B.C."/>
            <person name="Singh A."/>
            <person name="Wilkins M.J."/>
            <person name="Karaoz U."/>
            <person name="Brodie E.L."/>
            <person name="Williams K.H."/>
            <person name="Hubbard S.S."/>
            <person name="Banfield J.F."/>
        </authorList>
    </citation>
    <scope>NUCLEOTIDE SEQUENCE [LARGE SCALE GENOMIC DNA]</scope>
</reference>
<dbReference type="Proteomes" id="UP000178417">
    <property type="component" value="Unassembled WGS sequence"/>
</dbReference>
<keyword evidence="3" id="KW-0808">Transferase</keyword>
<evidence type="ECO:0000256" key="3">
    <source>
        <dbReference type="ARBA" id="ARBA00022679"/>
    </source>
</evidence>
<feature type="domain" description="Carbohydrate kinase PfkB" evidence="7">
    <location>
        <begin position="196"/>
        <end position="487"/>
    </location>
</feature>
<dbReference type="EMBL" id="MEUB01000027">
    <property type="protein sequence ID" value="OGC22685.1"/>
    <property type="molecule type" value="Genomic_DNA"/>
</dbReference>
<feature type="domain" description="Cytidyltransferase-like" evidence="8">
    <location>
        <begin position="32"/>
        <end position="126"/>
    </location>
</feature>
<keyword evidence="5" id="KW-0511">Multifunctional enzyme</keyword>
<dbReference type="InterPro" id="IPR014729">
    <property type="entry name" value="Rossmann-like_a/b/a_fold"/>
</dbReference>
<dbReference type="STRING" id="1802579.A2310_07740"/>
<dbReference type="GO" id="GO:0005829">
    <property type="term" value="C:cytosol"/>
    <property type="evidence" value="ECO:0007669"/>
    <property type="project" value="TreeGrafter"/>
</dbReference>
<dbReference type="CDD" id="cd01172">
    <property type="entry name" value="RfaE_like"/>
    <property type="match status" value="1"/>
</dbReference>
<evidence type="ECO:0000256" key="5">
    <source>
        <dbReference type="ARBA" id="ARBA00023268"/>
    </source>
</evidence>
<keyword evidence="4" id="KW-0418">Kinase</keyword>
<dbReference type="AlphaFoldDB" id="A0A1F4SQH7"/>
<evidence type="ECO:0000256" key="2">
    <source>
        <dbReference type="ARBA" id="ARBA00003753"/>
    </source>
</evidence>
<keyword evidence="6" id="KW-0119">Carbohydrate metabolism</keyword>
<comment type="function">
    <text evidence="2">Catalyzes the ADP transfer from ATP to D-glycero-beta-D-manno-heptose 1-phosphate, yielding ADP-D-glycero-beta-D-manno-heptose.</text>
</comment>
<evidence type="ECO:0000256" key="4">
    <source>
        <dbReference type="ARBA" id="ARBA00022777"/>
    </source>
</evidence>
<proteinExistence type="predicted"/>
<dbReference type="PANTHER" id="PTHR46969:SF1">
    <property type="entry name" value="BIFUNCTIONAL PROTEIN HLDE"/>
    <property type="match status" value="1"/>
</dbReference>
<dbReference type="Pfam" id="PF00294">
    <property type="entry name" value="PfkB"/>
    <property type="match status" value="1"/>
</dbReference>
<evidence type="ECO:0000313" key="9">
    <source>
        <dbReference type="EMBL" id="OGC22685.1"/>
    </source>
</evidence>
<evidence type="ECO:0000313" key="10">
    <source>
        <dbReference type="Proteomes" id="UP000178417"/>
    </source>
</evidence>
<dbReference type="GO" id="GO:0033785">
    <property type="term" value="F:heptose 7-phosphate kinase activity"/>
    <property type="evidence" value="ECO:0007669"/>
    <property type="project" value="TreeGrafter"/>
</dbReference>
<evidence type="ECO:0000259" key="8">
    <source>
        <dbReference type="Pfam" id="PF01467"/>
    </source>
</evidence>
<dbReference type="GO" id="GO:0033786">
    <property type="term" value="F:heptose-1-phosphate adenylyltransferase activity"/>
    <property type="evidence" value="ECO:0007669"/>
    <property type="project" value="TreeGrafter"/>
</dbReference>
<dbReference type="InterPro" id="IPR011611">
    <property type="entry name" value="PfkB_dom"/>
</dbReference>
<dbReference type="InterPro" id="IPR029056">
    <property type="entry name" value="Ribokinase-like"/>
</dbReference>
<evidence type="ECO:0000256" key="1">
    <source>
        <dbReference type="ARBA" id="ARBA00002319"/>
    </source>
</evidence>
<accession>A0A1F4SQH7</accession>
<name>A0A1F4SQH7_UNCSA</name>
<dbReference type="PANTHER" id="PTHR46969">
    <property type="entry name" value="BIFUNCTIONAL PROTEIN HLDE"/>
    <property type="match status" value="1"/>
</dbReference>
<dbReference type="InterPro" id="IPR011913">
    <property type="entry name" value="RfaE_dom_I"/>
</dbReference>
<dbReference type="SUPFAM" id="SSF52374">
    <property type="entry name" value="Nucleotidylyl transferase"/>
    <property type="match status" value="1"/>
</dbReference>
<comment type="function">
    <text evidence="1">Catalyzes the phosphorylation of D-glycero-D-manno-heptose 7-phosphate at the C-1 position to selectively form D-glycero-beta-D-manno-heptose-1,7-bisphosphate.</text>
</comment>
<dbReference type="Gene3D" id="3.40.1190.20">
    <property type="match status" value="1"/>
</dbReference>
<dbReference type="SUPFAM" id="SSF53613">
    <property type="entry name" value="Ribokinase-like"/>
    <property type="match status" value="1"/>
</dbReference>
<comment type="caution">
    <text evidence="9">The sequence shown here is derived from an EMBL/GenBank/DDBJ whole genome shotgun (WGS) entry which is preliminary data.</text>
</comment>
<evidence type="ECO:0000256" key="6">
    <source>
        <dbReference type="ARBA" id="ARBA00023277"/>
    </source>
</evidence>
<organism evidence="9 10">
    <name type="scientific">candidate division WOR-1 bacterium RIFOXYB2_FULL_37_13</name>
    <dbReference type="NCBI Taxonomy" id="1802579"/>
    <lineage>
        <taxon>Bacteria</taxon>
        <taxon>Bacillati</taxon>
        <taxon>Saganbacteria</taxon>
    </lineage>
</organism>